<sequence length="302" mass="35501">MIFSTSIFSYGQNNLSKIKNHIVKSNFNIEHSDKLKFSELIQPTIGVRTTRSKDDEIEVGLSKIGGKPDLPKTFSWPKYDEESLTFCAQYNLEELSKYDTNNELPKHGIIYVFIYIDKEWPGFLNQKSSYKLVYHDNIKDLKRMEFPVNYFMKGVFNPAKIEYFESFTIPDDENFKLKDLQKKYESFYQLYDSTYEFINRITDLNSDDFHQVLGEDRSIQSSVVTYFAERELNIKTRSEFESKQSEISDLSKKYKVLIQLDCADRNTDLEKYGGSMTIYFGIEPKDLKERNFNNVIMAFQGT</sequence>
<dbReference type="Proteomes" id="UP000740413">
    <property type="component" value="Unassembled WGS sequence"/>
</dbReference>
<dbReference type="PANTHER" id="PTHR36436">
    <property type="entry name" value="SLL5081 PROTEIN"/>
    <property type="match status" value="1"/>
</dbReference>
<dbReference type="Pfam" id="PF09234">
    <property type="entry name" value="DUF1963"/>
    <property type="match status" value="1"/>
</dbReference>
<evidence type="ECO:0000313" key="1">
    <source>
        <dbReference type="EMBL" id="MBT2160515.1"/>
    </source>
</evidence>
<dbReference type="Gene3D" id="2.30.320.10">
    <property type="entry name" value="YwqG-like"/>
    <property type="match status" value="1"/>
</dbReference>
<dbReference type="RefSeq" id="WP_214610747.1">
    <property type="nucleotide sequence ID" value="NZ_JACATN010000002.1"/>
</dbReference>
<dbReference type="EMBL" id="JACATN010000002">
    <property type="protein sequence ID" value="MBT2160515.1"/>
    <property type="molecule type" value="Genomic_DNA"/>
</dbReference>
<dbReference type="SUPFAM" id="SSF103032">
    <property type="entry name" value="Hypothetical protein YwqG"/>
    <property type="match status" value="1"/>
</dbReference>
<protein>
    <submittedName>
        <fullName evidence="1">DUF1963 domain-containing protein</fullName>
    </submittedName>
</protein>
<keyword evidence="2" id="KW-1185">Reference proteome</keyword>
<evidence type="ECO:0000313" key="2">
    <source>
        <dbReference type="Proteomes" id="UP000740413"/>
    </source>
</evidence>
<proteinExistence type="predicted"/>
<reference evidence="2" key="2">
    <citation type="submission" date="2023-07" db="EMBL/GenBank/DDBJ databases">
        <title>Zobellia barbeyronii sp. nov., a new marine flavobacterium, isolated from green and red algae.</title>
        <authorList>
            <person name="Nedashkovskaya O.I."/>
            <person name="Otstavnykh N."/>
            <person name="Zhukova N."/>
            <person name="Guzev K."/>
            <person name="Chausova V."/>
            <person name="Tekutyeva L."/>
            <person name="Mikhailov V."/>
            <person name="Isaeva M."/>
        </authorList>
    </citation>
    <scope>NUCLEOTIDE SEQUENCE [LARGE SCALE GENOMIC DNA]</scope>
    <source>
        <strain evidence="2">KMM 6746</strain>
    </source>
</reference>
<dbReference type="InterPro" id="IPR035948">
    <property type="entry name" value="YwqG-like_sf"/>
</dbReference>
<accession>A0ABS5WAU3</accession>
<organism evidence="1 2">
    <name type="scientific">Zobellia barbeyronii</name>
    <dbReference type="NCBI Taxonomy" id="2748009"/>
    <lineage>
        <taxon>Bacteria</taxon>
        <taxon>Pseudomonadati</taxon>
        <taxon>Bacteroidota</taxon>
        <taxon>Flavobacteriia</taxon>
        <taxon>Flavobacteriales</taxon>
        <taxon>Flavobacteriaceae</taxon>
        <taxon>Zobellia</taxon>
    </lineage>
</organism>
<gene>
    <name evidence="1" type="ORF">HW347_04510</name>
</gene>
<dbReference type="PANTHER" id="PTHR36436:SF6">
    <property type="entry name" value="SLL5081 PROTEIN"/>
    <property type="match status" value="1"/>
</dbReference>
<reference evidence="1 2" key="1">
    <citation type="submission" date="2020-06" db="EMBL/GenBank/DDBJ databases">
        <authorList>
            <person name="Isaeva M.P."/>
            <person name="Chernysheva N.Y."/>
        </authorList>
    </citation>
    <scope>NUCLEOTIDE SEQUENCE [LARGE SCALE GENOMIC DNA]</scope>
    <source>
        <strain evidence="1 2">KMM 6746</strain>
    </source>
</reference>
<dbReference type="InterPro" id="IPR015315">
    <property type="entry name" value="DUF1963"/>
</dbReference>
<name>A0ABS5WAU3_9FLAO</name>
<comment type="caution">
    <text evidence="1">The sequence shown here is derived from an EMBL/GenBank/DDBJ whole genome shotgun (WGS) entry which is preliminary data.</text>
</comment>